<keyword evidence="3" id="KW-1185">Reference proteome</keyword>
<reference evidence="2" key="1">
    <citation type="submission" date="2013-10" db="EMBL/GenBank/DDBJ databases">
        <title>Antibiotic resistance diversity of beta-lactamase producers in the General Hospital Vienna.</title>
        <authorList>
            <person name="Barisic I."/>
            <person name="Mitteregger D."/>
            <person name="Hirschl A.M."/>
            <person name="Noehammer C."/>
            <person name="Wiesinger-Mayr H."/>
        </authorList>
    </citation>
    <scope>NUCLEOTIDE SEQUENCE [LARGE SCALE GENOMIC DNA]</scope>
    <source>
        <strain evidence="2">IS43</strain>
    </source>
</reference>
<comment type="caution">
    <text evidence="2">The sequence shown here is derived from an EMBL/GenBank/DDBJ whole genome shotgun (WGS) entry which is preliminary data.</text>
</comment>
<feature type="chain" id="PRO_5004800825" evidence="1">
    <location>
        <begin position="21"/>
        <end position="44"/>
    </location>
</feature>
<proteinExistence type="predicted"/>
<sequence length="44" mass="4748">MKVNYMALIMSGLFSSGLWAAANNHPTDIEKKTFSAAGTARNKC</sequence>
<organism evidence="2 3">
    <name type="scientific">Klebsiella pneumoniae IS43</name>
    <dbReference type="NCBI Taxonomy" id="1432552"/>
    <lineage>
        <taxon>Bacteria</taxon>
        <taxon>Pseudomonadati</taxon>
        <taxon>Pseudomonadota</taxon>
        <taxon>Gammaproteobacteria</taxon>
        <taxon>Enterobacterales</taxon>
        <taxon>Enterobacteriaceae</taxon>
        <taxon>Klebsiella/Raoultella group</taxon>
        <taxon>Klebsiella</taxon>
        <taxon>Klebsiella pneumoniae complex</taxon>
    </lineage>
</organism>
<feature type="signal peptide" evidence="1">
    <location>
        <begin position="1"/>
        <end position="20"/>
    </location>
</feature>
<evidence type="ECO:0000313" key="2">
    <source>
        <dbReference type="EMBL" id="CDL11434.1"/>
    </source>
</evidence>
<dbReference type="EMBL" id="CBWK010000658">
    <property type="protein sequence ID" value="CDL11434.1"/>
    <property type="molecule type" value="Genomic_DNA"/>
</dbReference>
<evidence type="ECO:0000256" key="1">
    <source>
        <dbReference type="SAM" id="SignalP"/>
    </source>
</evidence>
<dbReference type="Proteomes" id="UP000019183">
    <property type="component" value="Unassembled WGS sequence"/>
</dbReference>
<name>W1DTK1_KLEPN</name>
<accession>W1DTK1</accession>
<evidence type="ECO:0000313" key="3">
    <source>
        <dbReference type="Proteomes" id="UP000019183"/>
    </source>
</evidence>
<keyword evidence="1" id="KW-0732">Signal</keyword>
<dbReference type="AlphaFoldDB" id="W1DTK1"/>
<protein>
    <submittedName>
        <fullName evidence="2">Uncharacterized protein</fullName>
    </submittedName>
</protein>